<proteinExistence type="predicted"/>
<gene>
    <name evidence="2" type="ORF">TRP8649_03176</name>
</gene>
<dbReference type="EMBL" id="FXXP01000002">
    <property type="protein sequence ID" value="SMX29045.1"/>
    <property type="molecule type" value="Genomic_DNA"/>
</dbReference>
<accession>A0A238JF45</accession>
<dbReference type="OrthoDB" id="2769928at2"/>
<evidence type="ECO:0000313" key="3">
    <source>
        <dbReference type="Proteomes" id="UP000225972"/>
    </source>
</evidence>
<evidence type="ECO:0000259" key="1">
    <source>
        <dbReference type="Pfam" id="PF12680"/>
    </source>
</evidence>
<dbReference type="Proteomes" id="UP000225972">
    <property type="component" value="Unassembled WGS sequence"/>
</dbReference>
<dbReference type="GO" id="GO:0030638">
    <property type="term" value="P:polyketide metabolic process"/>
    <property type="evidence" value="ECO:0007669"/>
    <property type="project" value="InterPro"/>
</dbReference>
<evidence type="ECO:0000313" key="2">
    <source>
        <dbReference type="EMBL" id="SMX29045.1"/>
    </source>
</evidence>
<dbReference type="SUPFAM" id="SSF54427">
    <property type="entry name" value="NTF2-like"/>
    <property type="match status" value="2"/>
</dbReference>
<feature type="domain" description="SnoaL-like" evidence="1">
    <location>
        <begin position="193"/>
        <end position="294"/>
    </location>
</feature>
<protein>
    <submittedName>
        <fullName evidence="2">SnoaL-like polyketide cyclase</fullName>
    </submittedName>
</protein>
<organism evidence="2 3">
    <name type="scientific">Pelagimonas phthalicica</name>
    <dbReference type="NCBI Taxonomy" id="1037362"/>
    <lineage>
        <taxon>Bacteria</taxon>
        <taxon>Pseudomonadati</taxon>
        <taxon>Pseudomonadota</taxon>
        <taxon>Alphaproteobacteria</taxon>
        <taxon>Rhodobacterales</taxon>
        <taxon>Roseobacteraceae</taxon>
        <taxon>Pelagimonas</taxon>
    </lineage>
</organism>
<dbReference type="AlphaFoldDB" id="A0A238JF45"/>
<dbReference type="RefSeq" id="WP_099246815.1">
    <property type="nucleotide sequence ID" value="NZ_FXXP01000002.1"/>
</dbReference>
<keyword evidence="3" id="KW-1185">Reference proteome</keyword>
<dbReference type="Gene3D" id="3.10.450.50">
    <property type="match status" value="2"/>
</dbReference>
<dbReference type="InterPro" id="IPR032710">
    <property type="entry name" value="NTF2-like_dom_sf"/>
</dbReference>
<sequence>MKDFEQRFRDFPDFILTSSREIWEERGLMARIQDYYHRDVTIRTPRGIGFGVQAVADLAMDTLVAFPDRTMMGEDVICSGSPPVGMLGSQRILSTATHKGGGGYGPASGKRVMFRELADRYAKANQISDEWRVMDSGAILRQLGFDVQDWARDQILGVDPVPTPFRPEMDEVGPYTGSGNSNQWGEAFAAILDQIMQGELSVIPEQYDRACQMSYPGGRDQHGWSEVDAFWLGLRAAFPAAEFRIHHCIGMEEALMPPRAAIRWSLTGRHDGWGAFGKPTGADVHIMGISHAEFGPWGLRREWTLYDEAAIWMQIVSKTG</sequence>
<name>A0A238JF45_9RHOB</name>
<dbReference type="InterPro" id="IPR009959">
    <property type="entry name" value="Cyclase_SnoaL-like"/>
</dbReference>
<dbReference type="Pfam" id="PF12680">
    <property type="entry name" value="SnoaL_2"/>
    <property type="match status" value="1"/>
</dbReference>
<dbReference type="Pfam" id="PF07366">
    <property type="entry name" value="SnoaL"/>
    <property type="match status" value="1"/>
</dbReference>
<reference evidence="3" key="1">
    <citation type="submission" date="2017-05" db="EMBL/GenBank/DDBJ databases">
        <authorList>
            <person name="Rodrigo-Torres L."/>
            <person name="Arahal R. D."/>
            <person name="Lucena T."/>
        </authorList>
    </citation>
    <scope>NUCLEOTIDE SEQUENCE [LARGE SCALE GENOMIC DNA]</scope>
    <source>
        <strain evidence="3">CECT 8649</strain>
    </source>
</reference>
<dbReference type="InterPro" id="IPR037401">
    <property type="entry name" value="SnoaL-like"/>
</dbReference>